<accession>A0A9D1EKI5</accession>
<name>A0A9D1EKI5_9FIRM</name>
<dbReference type="GO" id="GO:0003677">
    <property type="term" value="F:DNA binding"/>
    <property type="evidence" value="ECO:0007669"/>
    <property type="project" value="UniProtKB-KW"/>
</dbReference>
<sequence length="174" mass="20428">MAIDMKSIIAETFVGLVKQKGIDKVTVTALIDACHISRQTFYYHFQDLMDVINWSAQKLMQDILARSIEKETPEEALHIFISSILEERELIRRLLDSQRRPELEHLFFLTARSFFEEILKVKNPDISINYADFEVALDFWSFGITGIIFRNLDKKQVNAEKLAQQICRFVRSRR</sequence>
<dbReference type="SUPFAM" id="SSF46689">
    <property type="entry name" value="Homeodomain-like"/>
    <property type="match status" value="1"/>
</dbReference>
<feature type="domain" description="Transcriptional regulator TetR C-terminal Firmicutes type" evidence="3">
    <location>
        <begin position="71"/>
        <end position="171"/>
    </location>
</feature>
<evidence type="ECO:0000313" key="4">
    <source>
        <dbReference type="EMBL" id="HIR93578.1"/>
    </source>
</evidence>
<dbReference type="InterPro" id="IPR009057">
    <property type="entry name" value="Homeodomain-like_sf"/>
</dbReference>
<proteinExistence type="predicted"/>
<organism evidence="4 5">
    <name type="scientific">Candidatus Egerieimonas intestinavium</name>
    <dbReference type="NCBI Taxonomy" id="2840777"/>
    <lineage>
        <taxon>Bacteria</taxon>
        <taxon>Bacillati</taxon>
        <taxon>Bacillota</taxon>
        <taxon>Clostridia</taxon>
        <taxon>Lachnospirales</taxon>
        <taxon>Lachnospiraceae</taxon>
        <taxon>Lachnospiraceae incertae sedis</taxon>
        <taxon>Candidatus Egerieimonas</taxon>
    </lineage>
</organism>
<evidence type="ECO:0000313" key="5">
    <source>
        <dbReference type="Proteomes" id="UP000886841"/>
    </source>
</evidence>
<dbReference type="InterPro" id="IPR039532">
    <property type="entry name" value="TetR_C_Firmicutes"/>
</dbReference>
<gene>
    <name evidence="4" type="ORF">IAB98_09200</name>
</gene>
<keyword evidence="1" id="KW-0238">DNA-binding</keyword>
<reference evidence="4" key="1">
    <citation type="submission" date="2020-10" db="EMBL/GenBank/DDBJ databases">
        <authorList>
            <person name="Gilroy R."/>
        </authorList>
    </citation>
    <scope>NUCLEOTIDE SEQUENCE</scope>
    <source>
        <strain evidence="4">ChiSxjej1B13-7041</strain>
    </source>
</reference>
<dbReference type="InterPro" id="IPR050624">
    <property type="entry name" value="HTH-type_Tx_Regulator"/>
</dbReference>
<dbReference type="Pfam" id="PF00440">
    <property type="entry name" value="TetR_N"/>
    <property type="match status" value="1"/>
</dbReference>
<dbReference type="Gene3D" id="1.10.357.10">
    <property type="entry name" value="Tetracycline Repressor, domain 2"/>
    <property type="match status" value="1"/>
</dbReference>
<feature type="domain" description="HTH tetR-type" evidence="2">
    <location>
        <begin position="16"/>
        <end position="46"/>
    </location>
</feature>
<dbReference type="AlphaFoldDB" id="A0A9D1EKI5"/>
<reference evidence="4" key="2">
    <citation type="journal article" date="2021" name="PeerJ">
        <title>Extensive microbial diversity within the chicken gut microbiome revealed by metagenomics and culture.</title>
        <authorList>
            <person name="Gilroy R."/>
            <person name="Ravi A."/>
            <person name="Getino M."/>
            <person name="Pursley I."/>
            <person name="Horton D.L."/>
            <person name="Alikhan N.F."/>
            <person name="Baker D."/>
            <person name="Gharbi K."/>
            <person name="Hall N."/>
            <person name="Watson M."/>
            <person name="Adriaenssens E.M."/>
            <person name="Foster-Nyarko E."/>
            <person name="Jarju S."/>
            <person name="Secka A."/>
            <person name="Antonio M."/>
            <person name="Oren A."/>
            <person name="Chaudhuri R.R."/>
            <person name="La Ragione R."/>
            <person name="Hildebrand F."/>
            <person name="Pallen M.J."/>
        </authorList>
    </citation>
    <scope>NUCLEOTIDE SEQUENCE</scope>
    <source>
        <strain evidence="4">ChiSxjej1B13-7041</strain>
    </source>
</reference>
<evidence type="ECO:0000256" key="1">
    <source>
        <dbReference type="ARBA" id="ARBA00023125"/>
    </source>
</evidence>
<comment type="caution">
    <text evidence="4">The sequence shown here is derived from an EMBL/GenBank/DDBJ whole genome shotgun (WGS) entry which is preliminary data.</text>
</comment>
<evidence type="ECO:0000259" key="3">
    <source>
        <dbReference type="Pfam" id="PF14278"/>
    </source>
</evidence>
<dbReference type="InterPro" id="IPR001647">
    <property type="entry name" value="HTH_TetR"/>
</dbReference>
<protein>
    <submittedName>
        <fullName evidence="4">TetR/AcrR family transcriptional regulator C-terminal domain-containing protein</fullName>
    </submittedName>
</protein>
<dbReference type="EMBL" id="DVHU01000082">
    <property type="protein sequence ID" value="HIR93578.1"/>
    <property type="molecule type" value="Genomic_DNA"/>
</dbReference>
<dbReference type="PANTHER" id="PTHR43479">
    <property type="entry name" value="ACREF/ENVCD OPERON REPRESSOR-RELATED"/>
    <property type="match status" value="1"/>
</dbReference>
<dbReference type="Proteomes" id="UP000886841">
    <property type="component" value="Unassembled WGS sequence"/>
</dbReference>
<evidence type="ECO:0000259" key="2">
    <source>
        <dbReference type="Pfam" id="PF00440"/>
    </source>
</evidence>
<dbReference type="PANTHER" id="PTHR43479:SF7">
    <property type="entry name" value="TETR-FAMILY TRANSCRIPTIONAL REGULATOR"/>
    <property type="match status" value="1"/>
</dbReference>
<dbReference type="Pfam" id="PF14278">
    <property type="entry name" value="TetR_C_8"/>
    <property type="match status" value="1"/>
</dbReference>